<evidence type="ECO:0000259" key="11">
    <source>
        <dbReference type="Pfam" id="PF02355"/>
    </source>
</evidence>
<evidence type="ECO:0000256" key="6">
    <source>
        <dbReference type="ARBA" id="ARBA00022989"/>
    </source>
</evidence>
<dbReference type="GO" id="GO:0015031">
    <property type="term" value="P:protein transport"/>
    <property type="evidence" value="ECO:0007669"/>
    <property type="project" value="UniProtKB-KW"/>
</dbReference>
<dbReference type="SUPFAM" id="SSF82866">
    <property type="entry name" value="Multidrug efflux transporter AcrB transmembrane domain"/>
    <property type="match status" value="1"/>
</dbReference>
<dbReference type="InterPro" id="IPR022813">
    <property type="entry name" value="SecD/SecF_arch_bac"/>
</dbReference>
<feature type="coiled-coil region" evidence="9">
    <location>
        <begin position="84"/>
        <end position="118"/>
    </location>
</feature>
<evidence type="ECO:0000256" key="9">
    <source>
        <dbReference type="SAM" id="Coils"/>
    </source>
</evidence>
<feature type="coiled-coil region" evidence="9">
    <location>
        <begin position="18"/>
        <end position="45"/>
    </location>
</feature>
<feature type="non-terminal residue" evidence="13">
    <location>
        <position position="1"/>
    </location>
</feature>
<proteinExistence type="predicted"/>
<gene>
    <name evidence="13" type="ORF">LCGC14_2376140</name>
</gene>
<evidence type="ECO:0008006" key="14">
    <source>
        <dbReference type="Google" id="ProtNLM"/>
    </source>
</evidence>
<accession>A0A0F9EWW9</accession>
<dbReference type="InterPro" id="IPR054384">
    <property type="entry name" value="SecDF_P1_head"/>
</dbReference>
<feature type="transmembrane region" description="Helical" evidence="10">
    <location>
        <begin position="492"/>
        <end position="510"/>
    </location>
</feature>
<dbReference type="Gene3D" id="1.20.1640.10">
    <property type="entry name" value="Multidrug efflux transporter AcrB transmembrane domain"/>
    <property type="match status" value="1"/>
</dbReference>
<protein>
    <recommendedName>
        <fullName evidence="14">Protein translocase subunit SecD</fullName>
    </recommendedName>
</protein>
<evidence type="ECO:0000256" key="5">
    <source>
        <dbReference type="ARBA" id="ARBA00022927"/>
    </source>
</evidence>
<evidence type="ECO:0000256" key="7">
    <source>
        <dbReference type="ARBA" id="ARBA00023010"/>
    </source>
</evidence>
<sequence>KMRPQGDTRIEILLPLSSADTRVKREAFEERLDALTKENVNLMTVKRALNEPKKQRQITFDAFAGDSTERQTILQELATTYDAFKEKSDQRASFEEEMEKIKENITKAGLNADSVEQKLLEWSKLDKKALTKAIDEYVTRNKPEEKASIIPFVESESRKQLGKYVAVYTKWYDVVNALAEPETGETILYKKASLKLAELNLNVNQLTDILDLPKDSIQRNTSIEEFKVTFADRADKIDAVIAAHAEYQKVGGRLDDPEDLKRMLKGAGVLEFRILPTYEDAQANADGLAAYVDKLKTMGPKRASSSKYIWAEIENPETWKANGVTGVFGEKAYVLASNQKDESMLKSSEKKWKLKRAYPTTDQMGRRSIGFAHNEIAAGLFYNLTKKNTSRPLCILLDGMAITAPNINEPIRSSGIITGQFTQAEVEDTVNKLNAGSFPARLSDVPTSEKSIGPIIGADNRDKGIYAGLIGFVVVAGCMLFYYVLAGSLAGVALFLNLLFILAIMALVKATFTLPGIAGLILTIGMSVDANVLIFERIREELQKG</sequence>
<organism evidence="13">
    <name type="scientific">marine sediment metagenome</name>
    <dbReference type="NCBI Taxonomy" id="412755"/>
    <lineage>
        <taxon>unclassified sequences</taxon>
        <taxon>metagenomes</taxon>
        <taxon>ecological metagenomes</taxon>
    </lineage>
</organism>
<dbReference type="GO" id="GO:0005886">
    <property type="term" value="C:plasma membrane"/>
    <property type="evidence" value="ECO:0007669"/>
    <property type="project" value="UniProtKB-SubCell"/>
</dbReference>
<dbReference type="PANTHER" id="PTHR30081:SF1">
    <property type="entry name" value="PROTEIN TRANSLOCASE SUBUNIT SECD"/>
    <property type="match status" value="1"/>
</dbReference>
<evidence type="ECO:0000313" key="13">
    <source>
        <dbReference type="EMBL" id="KKL28338.1"/>
    </source>
</evidence>
<keyword evidence="8 10" id="KW-0472">Membrane</keyword>
<keyword evidence="3" id="KW-1003">Cell membrane</keyword>
<evidence type="ECO:0000256" key="10">
    <source>
        <dbReference type="SAM" id="Phobius"/>
    </source>
</evidence>
<dbReference type="AlphaFoldDB" id="A0A0F9EWW9"/>
<dbReference type="EMBL" id="LAZR01035131">
    <property type="protein sequence ID" value="KKL28338.1"/>
    <property type="molecule type" value="Genomic_DNA"/>
</dbReference>
<feature type="transmembrane region" description="Helical" evidence="10">
    <location>
        <begin position="464"/>
        <end position="485"/>
    </location>
</feature>
<keyword evidence="9" id="KW-0175">Coiled coil</keyword>
<feature type="non-terminal residue" evidence="13">
    <location>
        <position position="545"/>
    </location>
</feature>
<evidence type="ECO:0000256" key="3">
    <source>
        <dbReference type="ARBA" id="ARBA00022475"/>
    </source>
</evidence>
<dbReference type="Pfam" id="PF02355">
    <property type="entry name" value="SecD_SecF_C"/>
    <property type="match status" value="1"/>
</dbReference>
<evidence type="ECO:0000256" key="2">
    <source>
        <dbReference type="ARBA" id="ARBA00022448"/>
    </source>
</evidence>
<dbReference type="InterPro" id="IPR048634">
    <property type="entry name" value="SecD_SecF_C"/>
</dbReference>
<keyword evidence="4 10" id="KW-0812">Transmembrane</keyword>
<keyword evidence="7" id="KW-0811">Translocation</keyword>
<evidence type="ECO:0000256" key="4">
    <source>
        <dbReference type="ARBA" id="ARBA00022692"/>
    </source>
</evidence>
<keyword evidence="5" id="KW-0653">Protein transport</keyword>
<evidence type="ECO:0000256" key="1">
    <source>
        <dbReference type="ARBA" id="ARBA00004651"/>
    </source>
</evidence>
<dbReference type="InterPro" id="IPR001611">
    <property type="entry name" value="Leu-rich_rpt"/>
</dbReference>
<evidence type="ECO:0000256" key="8">
    <source>
        <dbReference type="ARBA" id="ARBA00023136"/>
    </source>
</evidence>
<name>A0A0F9EWW9_9ZZZZ</name>
<dbReference type="PANTHER" id="PTHR30081">
    <property type="entry name" value="PROTEIN-EXPORT MEMBRANE PROTEIN SEC"/>
    <property type="match status" value="1"/>
</dbReference>
<dbReference type="Pfam" id="PF22599">
    <property type="entry name" value="SecDF_P1_head"/>
    <property type="match status" value="1"/>
</dbReference>
<feature type="transmembrane region" description="Helical" evidence="10">
    <location>
        <begin position="516"/>
        <end position="535"/>
    </location>
</feature>
<keyword evidence="6 10" id="KW-1133">Transmembrane helix</keyword>
<reference evidence="13" key="1">
    <citation type="journal article" date="2015" name="Nature">
        <title>Complex archaea that bridge the gap between prokaryotes and eukaryotes.</title>
        <authorList>
            <person name="Spang A."/>
            <person name="Saw J.H."/>
            <person name="Jorgensen S.L."/>
            <person name="Zaremba-Niedzwiedzka K."/>
            <person name="Martijn J."/>
            <person name="Lind A.E."/>
            <person name="van Eijk R."/>
            <person name="Schleper C."/>
            <person name="Guy L."/>
            <person name="Ettema T.J."/>
        </authorList>
    </citation>
    <scope>NUCLEOTIDE SEQUENCE</scope>
</reference>
<dbReference type="PROSITE" id="PS51450">
    <property type="entry name" value="LRR"/>
    <property type="match status" value="1"/>
</dbReference>
<comment type="caution">
    <text evidence="13">The sequence shown here is derived from an EMBL/GenBank/DDBJ whole genome shotgun (WGS) entry which is preliminary data.</text>
</comment>
<keyword evidence="2" id="KW-0813">Transport</keyword>
<feature type="domain" description="Protein export membrane protein SecD/SecF C-terminal" evidence="11">
    <location>
        <begin position="447"/>
        <end position="544"/>
    </location>
</feature>
<comment type="subcellular location">
    <subcellularLocation>
        <location evidence="1">Cell membrane</location>
        <topology evidence="1">Multi-pass membrane protein</topology>
    </subcellularLocation>
</comment>
<evidence type="ECO:0000259" key="12">
    <source>
        <dbReference type="Pfam" id="PF22599"/>
    </source>
</evidence>
<dbReference type="Gene3D" id="3.30.1360.200">
    <property type="match status" value="1"/>
</dbReference>
<feature type="domain" description="SecDF P1 head subdomain" evidence="12">
    <location>
        <begin position="353"/>
        <end position="440"/>
    </location>
</feature>